<comment type="caution">
    <text evidence="4">The sequence shown here is derived from an EMBL/GenBank/DDBJ whole genome shotgun (WGS) entry which is preliminary data.</text>
</comment>
<dbReference type="InterPro" id="IPR029787">
    <property type="entry name" value="Nucleotide_cyclase"/>
</dbReference>
<keyword evidence="1" id="KW-1133">Transmembrane helix</keyword>
<dbReference type="Pfam" id="PF00563">
    <property type="entry name" value="EAL"/>
    <property type="match status" value="1"/>
</dbReference>
<keyword evidence="1" id="KW-0472">Membrane</keyword>
<evidence type="ECO:0008006" key="6">
    <source>
        <dbReference type="Google" id="ProtNLM"/>
    </source>
</evidence>
<dbReference type="SUPFAM" id="SSF141868">
    <property type="entry name" value="EAL domain-like"/>
    <property type="match status" value="1"/>
</dbReference>
<dbReference type="Gene3D" id="3.20.20.450">
    <property type="entry name" value="EAL domain"/>
    <property type="match status" value="1"/>
</dbReference>
<dbReference type="RefSeq" id="WP_117179287.1">
    <property type="nucleotide sequence ID" value="NZ_QFZK01000013.1"/>
</dbReference>
<evidence type="ECO:0000259" key="3">
    <source>
        <dbReference type="PROSITE" id="PS50887"/>
    </source>
</evidence>
<dbReference type="CDD" id="cd01948">
    <property type="entry name" value="EAL"/>
    <property type="match status" value="1"/>
</dbReference>
<reference evidence="4 5" key="1">
    <citation type="submission" date="2018-05" db="EMBL/GenBank/DDBJ databases">
        <title>Rhodoferax soyangensis sp.nov., isolated from an oligotrophic freshwater lake.</title>
        <authorList>
            <person name="Park M."/>
        </authorList>
    </citation>
    <scope>NUCLEOTIDE SEQUENCE [LARGE SCALE GENOMIC DNA]</scope>
    <source>
        <strain evidence="4 5">IMCC26218</strain>
    </source>
</reference>
<dbReference type="Proteomes" id="UP000260665">
    <property type="component" value="Unassembled WGS sequence"/>
</dbReference>
<dbReference type="FunFam" id="3.20.20.450:FF:000001">
    <property type="entry name" value="Cyclic di-GMP phosphodiesterase yahA"/>
    <property type="match status" value="1"/>
</dbReference>
<accession>A0A3E1R9H7</accession>
<dbReference type="InterPro" id="IPR000160">
    <property type="entry name" value="GGDEF_dom"/>
</dbReference>
<dbReference type="InterPro" id="IPR043128">
    <property type="entry name" value="Rev_trsase/Diguanyl_cyclase"/>
</dbReference>
<dbReference type="CDD" id="cd01949">
    <property type="entry name" value="GGDEF"/>
    <property type="match status" value="1"/>
</dbReference>
<proteinExistence type="predicted"/>
<dbReference type="PROSITE" id="PS50887">
    <property type="entry name" value="GGDEF"/>
    <property type="match status" value="1"/>
</dbReference>
<gene>
    <name evidence="4" type="ORF">DIC66_16945</name>
</gene>
<dbReference type="SMART" id="SM00052">
    <property type="entry name" value="EAL"/>
    <property type="match status" value="1"/>
</dbReference>
<dbReference type="AlphaFoldDB" id="A0A3E1R9H7"/>
<evidence type="ECO:0000313" key="5">
    <source>
        <dbReference type="Proteomes" id="UP000260665"/>
    </source>
</evidence>
<feature type="domain" description="EAL" evidence="2">
    <location>
        <begin position="443"/>
        <end position="697"/>
    </location>
</feature>
<feature type="transmembrane region" description="Helical" evidence="1">
    <location>
        <begin position="31"/>
        <end position="54"/>
    </location>
</feature>
<evidence type="ECO:0000313" key="4">
    <source>
        <dbReference type="EMBL" id="RFO95682.1"/>
    </source>
</evidence>
<dbReference type="OrthoDB" id="9813903at2"/>
<sequence length="713" mass="78434">MIEPPTRPTHAVAHRLLPTVAMQPPGKKFRLLRYFALTSLLGVLLVLAPLVYFYRQFATEALEQHETHDNVVVAQVFASTLWPRHAAFMQAAAGLGPQQLREHPQVALIRADVLQQMKGLSVVKVKIYDLRGMTVFSTDARQIGEDKSDDEGVQGAIAGRVSSEIAFENTFDAFEKVINDRNLVSSYIPIRVDERQAPQGVFEVYSDVTDYMVELKQTTWEIIGVVLGSLGVFYVFMYAIMRRADQVLRRQAHNEAQTHEALLAYQALHDPLTGLPNRESLTPQVGTLLEAARSSQQKCALLCLGLDGFKEINDSVGHQVGDAALVEVGRRLQALFGDAHILARLGGDEFVIALGDLSQALAVERIVQALERAQTAIAGRPILIDGNDLSLTACVGVAIYPDDGQQVAELLKAADTALTHAKRNGRNGYQFHTQGMNDHVLETLWVDRDLRRALEENQFVLYYQPKIDLVNGRITGAEALIRWQHPTRGLVMPGQFIRVAEERGLIVALGDWVMREACRQNKAWQEAGMAELPIAINLSAQHFRLSTLLRDVKRTLQDHALGADCLELELTESSIMQDAVATIATMRRLTEVGVVLALDDFGTGYSSLSQLKGLPLANLKLDQSFVRGLPDDHDDLAICTAVIAMGQALGLKVIAEGVETPEQLAALRTLGCDVGQGYLFARPLPAAQFMEFVQRHGGMEVTAFGALGDNAIF</sequence>
<feature type="transmembrane region" description="Helical" evidence="1">
    <location>
        <begin position="222"/>
        <end position="241"/>
    </location>
</feature>
<dbReference type="NCBIfam" id="TIGR00254">
    <property type="entry name" value="GGDEF"/>
    <property type="match status" value="1"/>
</dbReference>
<dbReference type="InterPro" id="IPR035919">
    <property type="entry name" value="EAL_sf"/>
</dbReference>
<evidence type="ECO:0000259" key="2">
    <source>
        <dbReference type="PROSITE" id="PS50883"/>
    </source>
</evidence>
<dbReference type="EMBL" id="QFZK01000013">
    <property type="protein sequence ID" value="RFO95682.1"/>
    <property type="molecule type" value="Genomic_DNA"/>
</dbReference>
<dbReference type="InterPro" id="IPR052155">
    <property type="entry name" value="Biofilm_reg_signaling"/>
</dbReference>
<dbReference type="SMART" id="SM00267">
    <property type="entry name" value="GGDEF"/>
    <property type="match status" value="1"/>
</dbReference>
<evidence type="ECO:0000256" key="1">
    <source>
        <dbReference type="SAM" id="Phobius"/>
    </source>
</evidence>
<name>A0A3E1R9H7_9BURK</name>
<protein>
    <recommendedName>
        <fullName evidence="6">EAL domain-containing protein</fullName>
    </recommendedName>
</protein>
<dbReference type="InterPro" id="IPR001633">
    <property type="entry name" value="EAL_dom"/>
</dbReference>
<organism evidence="4 5">
    <name type="scientific">Rhodoferax lacus</name>
    <dbReference type="NCBI Taxonomy" id="2184758"/>
    <lineage>
        <taxon>Bacteria</taxon>
        <taxon>Pseudomonadati</taxon>
        <taxon>Pseudomonadota</taxon>
        <taxon>Betaproteobacteria</taxon>
        <taxon>Burkholderiales</taxon>
        <taxon>Comamonadaceae</taxon>
        <taxon>Rhodoferax</taxon>
    </lineage>
</organism>
<dbReference type="SUPFAM" id="SSF55073">
    <property type="entry name" value="Nucleotide cyclase"/>
    <property type="match status" value="1"/>
</dbReference>
<dbReference type="Pfam" id="PF00990">
    <property type="entry name" value="GGDEF"/>
    <property type="match status" value="1"/>
</dbReference>
<dbReference type="PANTHER" id="PTHR44757">
    <property type="entry name" value="DIGUANYLATE CYCLASE DGCP"/>
    <property type="match status" value="1"/>
</dbReference>
<feature type="domain" description="GGDEF" evidence="3">
    <location>
        <begin position="297"/>
        <end position="434"/>
    </location>
</feature>
<dbReference type="PROSITE" id="PS50883">
    <property type="entry name" value="EAL"/>
    <property type="match status" value="1"/>
</dbReference>
<keyword evidence="1" id="KW-0812">Transmembrane</keyword>
<dbReference type="Gene3D" id="3.30.70.270">
    <property type="match status" value="1"/>
</dbReference>
<keyword evidence="5" id="KW-1185">Reference proteome</keyword>
<dbReference type="PANTHER" id="PTHR44757:SF2">
    <property type="entry name" value="BIOFILM ARCHITECTURE MAINTENANCE PROTEIN MBAA"/>
    <property type="match status" value="1"/>
</dbReference>